<name>X0SYM4_9ZZZZ</name>
<gene>
    <name evidence="2" type="ORF">S01H1_30624</name>
</gene>
<dbReference type="InterPro" id="IPR002826">
    <property type="entry name" value="MptE-like"/>
</dbReference>
<reference evidence="2" key="1">
    <citation type="journal article" date="2014" name="Front. Microbiol.">
        <title>High frequency of phylogenetically diverse reductive dehalogenase-homologous genes in deep subseafloor sedimentary metagenomes.</title>
        <authorList>
            <person name="Kawai M."/>
            <person name="Futagami T."/>
            <person name="Toyoda A."/>
            <person name="Takaki Y."/>
            <person name="Nishi S."/>
            <person name="Hori S."/>
            <person name="Arai W."/>
            <person name="Tsubouchi T."/>
            <person name="Morono Y."/>
            <person name="Uchiyama I."/>
            <person name="Ito T."/>
            <person name="Fujiyama A."/>
            <person name="Inagaki F."/>
            <person name="Takami H."/>
        </authorList>
    </citation>
    <scope>NUCLEOTIDE SEQUENCE</scope>
    <source>
        <strain evidence="2">Expedition CK06-06</strain>
    </source>
</reference>
<feature type="non-terminal residue" evidence="2">
    <location>
        <position position="1"/>
    </location>
</feature>
<protein>
    <recommendedName>
        <fullName evidence="1">6-hydroxymethylpterin diphosphokinase MptE-like domain-containing protein</fullName>
    </recommendedName>
</protein>
<dbReference type="AlphaFoldDB" id="X0SYM4"/>
<sequence>LISKYPLLKEVFPENILDGMKGMDKKTRDSFSKDWKENLSNNVKHHLPEAGWANDCGLLDFGRNKALLFIGSGPSLKRNEDVLKDIVLEDGMRRIEDQAFIFAAPNHQIKPCLEKGITPHFALIVDSSPHLKDQMDVGEDGKHVILIASLTTHPDVIATWPGPVKFILQKNEMIHGFYEEVSGEKVDKNRCVVEGGNITNFSFTLALGFFRCPVWMCVGVDYGAPAMDNIKDRRAGHYADGNYETNKKSKRDEAAHKLAWPGIKFINSPLILPGH</sequence>
<feature type="non-terminal residue" evidence="2">
    <location>
        <position position="275"/>
    </location>
</feature>
<organism evidence="2">
    <name type="scientific">marine sediment metagenome</name>
    <dbReference type="NCBI Taxonomy" id="412755"/>
    <lineage>
        <taxon>unclassified sequences</taxon>
        <taxon>metagenomes</taxon>
        <taxon>ecological metagenomes</taxon>
    </lineage>
</organism>
<feature type="domain" description="6-hydroxymethylpterin diphosphokinase MptE-like" evidence="1">
    <location>
        <begin position="61"/>
        <end position="223"/>
    </location>
</feature>
<proteinExistence type="predicted"/>
<dbReference type="Pfam" id="PF01973">
    <property type="entry name" value="MptE-like"/>
    <property type="match status" value="1"/>
</dbReference>
<evidence type="ECO:0000259" key="1">
    <source>
        <dbReference type="Pfam" id="PF01973"/>
    </source>
</evidence>
<evidence type="ECO:0000313" key="2">
    <source>
        <dbReference type="EMBL" id="GAF86059.1"/>
    </source>
</evidence>
<accession>X0SYM4</accession>
<comment type="caution">
    <text evidence="2">The sequence shown here is derived from an EMBL/GenBank/DDBJ whole genome shotgun (WGS) entry which is preliminary data.</text>
</comment>
<dbReference type="EMBL" id="BARS01018855">
    <property type="protein sequence ID" value="GAF86059.1"/>
    <property type="molecule type" value="Genomic_DNA"/>
</dbReference>